<evidence type="ECO:0000313" key="1">
    <source>
        <dbReference type="EMBL" id="MBB5074378.1"/>
    </source>
</evidence>
<protein>
    <submittedName>
        <fullName evidence="1">Uncharacterized protein</fullName>
    </submittedName>
</protein>
<name>A0A840NVC6_9HYPH</name>
<dbReference type="AlphaFoldDB" id="A0A840NVC6"/>
<dbReference type="RefSeq" id="WP_183229290.1">
    <property type="nucleotide sequence ID" value="NZ_JACHIM010000009.1"/>
</dbReference>
<reference evidence="1 2" key="1">
    <citation type="submission" date="2020-08" db="EMBL/GenBank/DDBJ databases">
        <title>Genomic Encyclopedia of Type Strains, Phase IV (KMG-IV): sequencing the most valuable type-strain genomes for metagenomic binning, comparative biology and taxonomic classification.</title>
        <authorList>
            <person name="Goeker M."/>
        </authorList>
    </citation>
    <scope>NUCLEOTIDE SEQUENCE [LARGE SCALE GENOMIC DNA]</scope>
    <source>
        <strain evidence="1 2">DSM 28538</strain>
    </source>
</reference>
<evidence type="ECO:0000313" key="2">
    <source>
        <dbReference type="Proteomes" id="UP000561417"/>
    </source>
</evidence>
<comment type="caution">
    <text evidence="1">The sequence shown here is derived from an EMBL/GenBank/DDBJ whole genome shotgun (WGS) entry which is preliminary data.</text>
</comment>
<dbReference type="Proteomes" id="UP000561417">
    <property type="component" value="Unassembled WGS sequence"/>
</dbReference>
<sequence>MTIIFLPDREVQFLYNDEISKDSPKFDCRLFIMTGLFAAACQTLNPYNS</sequence>
<accession>A0A840NVC6</accession>
<keyword evidence="2" id="KW-1185">Reference proteome</keyword>
<organism evidence="1 2">
    <name type="scientific">Bartonella callosciuri</name>
    <dbReference type="NCBI Taxonomy" id="686223"/>
    <lineage>
        <taxon>Bacteria</taxon>
        <taxon>Pseudomonadati</taxon>
        <taxon>Pseudomonadota</taxon>
        <taxon>Alphaproteobacteria</taxon>
        <taxon>Hyphomicrobiales</taxon>
        <taxon>Bartonellaceae</taxon>
        <taxon>Bartonella</taxon>
    </lineage>
</organism>
<proteinExistence type="predicted"/>
<gene>
    <name evidence="1" type="ORF">HNQ69_001516</name>
</gene>
<dbReference type="EMBL" id="JACHIM010000009">
    <property type="protein sequence ID" value="MBB5074378.1"/>
    <property type="molecule type" value="Genomic_DNA"/>
</dbReference>